<dbReference type="PANTHER" id="PTHR46580:SF4">
    <property type="entry name" value="ATP_GTP-BINDING PROTEIN"/>
    <property type="match status" value="1"/>
</dbReference>
<feature type="transmembrane region" description="Helical" evidence="2">
    <location>
        <begin position="12"/>
        <end position="30"/>
    </location>
</feature>
<dbReference type="InterPro" id="IPR013517">
    <property type="entry name" value="FG-GAP"/>
</dbReference>
<dbReference type="InterPro" id="IPR028994">
    <property type="entry name" value="Integrin_alpha_N"/>
</dbReference>
<dbReference type="EMBL" id="QVQT01000008">
    <property type="protein sequence ID" value="RFU14911.1"/>
    <property type="molecule type" value="Genomic_DNA"/>
</dbReference>
<organism evidence="3 4">
    <name type="scientific">Paracidobacterium acidisoli</name>
    <dbReference type="NCBI Taxonomy" id="2303751"/>
    <lineage>
        <taxon>Bacteria</taxon>
        <taxon>Pseudomonadati</taxon>
        <taxon>Acidobacteriota</taxon>
        <taxon>Terriglobia</taxon>
        <taxon>Terriglobales</taxon>
        <taxon>Acidobacteriaceae</taxon>
        <taxon>Paracidobacterium</taxon>
    </lineage>
</organism>
<keyword evidence="2" id="KW-0812">Transmembrane</keyword>
<dbReference type="Pfam" id="PF13517">
    <property type="entry name" value="FG-GAP_3"/>
    <property type="match status" value="1"/>
</dbReference>
<reference evidence="3 4" key="1">
    <citation type="submission" date="2018-08" db="EMBL/GenBank/DDBJ databases">
        <title>Acidipila sp. 4G-K13, an acidobacterium isolated from forest soil.</title>
        <authorList>
            <person name="Gao Z.-H."/>
            <person name="Qiu L.-H."/>
        </authorList>
    </citation>
    <scope>NUCLEOTIDE SEQUENCE [LARGE SCALE GENOMIC DNA]</scope>
    <source>
        <strain evidence="3 4">4G-K13</strain>
    </source>
</reference>
<gene>
    <name evidence="3" type="ORF">D0Y96_19040</name>
</gene>
<evidence type="ECO:0000256" key="2">
    <source>
        <dbReference type="SAM" id="Phobius"/>
    </source>
</evidence>
<keyword evidence="2" id="KW-0472">Membrane</keyword>
<dbReference type="SUPFAM" id="SSF69318">
    <property type="entry name" value="Integrin alpha N-terminal domain"/>
    <property type="match status" value="1"/>
</dbReference>
<evidence type="ECO:0000313" key="4">
    <source>
        <dbReference type="Proteomes" id="UP000264702"/>
    </source>
</evidence>
<dbReference type="Gene3D" id="2.130.10.130">
    <property type="entry name" value="Integrin alpha, N-terminal"/>
    <property type="match status" value="2"/>
</dbReference>
<evidence type="ECO:0000256" key="1">
    <source>
        <dbReference type="ARBA" id="ARBA00022729"/>
    </source>
</evidence>
<keyword evidence="4" id="KW-1185">Reference proteome</keyword>
<keyword evidence="1" id="KW-0732">Signal</keyword>
<keyword evidence="2" id="KW-1133">Transmembrane helix</keyword>
<protein>
    <submittedName>
        <fullName evidence="3">VCBS repeat-containing protein</fullName>
    </submittedName>
</protein>
<dbReference type="RefSeq" id="WP_117303212.1">
    <property type="nucleotide sequence ID" value="NZ_QVQT02000008.1"/>
</dbReference>
<dbReference type="Proteomes" id="UP000264702">
    <property type="component" value="Unassembled WGS sequence"/>
</dbReference>
<accession>A0A372IJI5</accession>
<sequence length="254" mass="26357">MARAVCLLRRWIAAYAVVPIAVAILLPTFMPSSCRADDDDGPSAHAGLTAMADFNRDGATDIVRATIRNGSAWLTVLLGQSGGAYQAASTIAEPGSSPKVIVTGDFNGDGNPDVVVGNDDGSVLLFTGDGTGRLALAGEIAHVDSVVSMTTADFNHDHIPDLAISDWHASRVTVLLGSGNGTFRQGWSSSLRMPGTTPHISAADFNGDGIPDLAVVYGDDDGYTFDVMIGDGKGNFLLSPQLSVIKDPNAHCAT</sequence>
<name>A0A372IJI5_9BACT</name>
<comment type="caution">
    <text evidence="3">The sequence shown here is derived from an EMBL/GenBank/DDBJ whole genome shotgun (WGS) entry which is preliminary data.</text>
</comment>
<evidence type="ECO:0000313" key="3">
    <source>
        <dbReference type="EMBL" id="RFU14911.1"/>
    </source>
</evidence>
<proteinExistence type="predicted"/>
<dbReference type="PANTHER" id="PTHR46580">
    <property type="entry name" value="SENSOR KINASE-RELATED"/>
    <property type="match status" value="1"/>
</dbReference>
<dbReference type="AlphaFoldDB" id="A0A372IJI5"/>
<dbReference type="OrthoDB" id="120140at2"/>